<organism evidence="2 3">
    <name type="scientific">Microbacterium awajiense</name>
    <dbReference type="NCBI Taxonomy" id="415214"/>
    <lineage>
        <taxon>Bacteria</taxon>
        <taxon>Bacillati</taxon>
        <taxon>Actinomycetota</taxon>
        <taxon>Actinomycetes</taxon>
        <taxon>Micrococcales</taxon>
        <taxon>Microbacteriaceae</taxon>
        <taxon>Microbacterium</taxon>
    </lineage>
</organism>
<dbReference type="Proteomes" id="UP001501697">
    <property type="component" value="Unassembled WGS sequence"/>
</dbReference>
<comment type="caution">
    <text evidence="2">The sequence shown here is derived from an EMBL/GenBank/DDBJ whole genome shotgun (WGS) entry which is preliminary data.</text>
</comment>
<evidence type="ECO:0000313" key="2">
    <source>
        <dbReference type="EMBL" id="GAA3632381.1"/>
    </source>
</evidence>
<dbReference type="Pfam" id="PF25873">
    <property type="entry name" value="WHD_MalT"/>
    <property type="match status" value="1"/>
</dbReference>
<dbReference type="InterPro" id="IPR000792">
    <property type="entry name" value="Tscrpt_reg_LuxR_C"/>
</dbReference>
<sequence>MPDADAAPEVPLLATKLHPPRRRSGTVPRPRLIERLDARPDARLVLVTAPPGFGKTTAVAEWLDAQHPASTVAWVSLDDRDDVPRTFWRYVLAALAATTALPRAGAAIARTDTPIEDVLTVLCNEIAAAPRPTVLVLDDFHVVDERSILAGIAFLIDSAPPNLRVVIASRSDPALPLARLRVAGDLVELRAADLRFDRDEAAAYLDAETGTALTDADAGALWQRTEGWIAAIQLAAISLRGRDDPTAFVAAFAGDDRYVVDYLVEEVLRGQPEDLRTVLLETSILSRFTADLVQAVTGIADGGAVLARLDRANLFLVPLDDQRRWYRYHHLFGQMLRARLGVEQPEHLSELHTRASDWFAHAGFADDAIAHALEAGLTDRAAALVLAETPILKRRRDEAVLLRWLEQLPAQTVRADAALSLELAGARLAAGRTDGVDELLAIAAAGAPADEVRRIEGGVALYRAARALTERDLARVESHARRAAASAVDDDLLRGSATGLLALAEWNRGDLAAATTSWTSAIADLRRAGHDADARGGAIALTDLLVAQGRLGEASTVAHDEGRAALATDPPGRGAADMLVALTSVHLERHEPDAARRRLDEASALGPGNGLPQNAHRLLVARARLHAAEHDLDAALERWDAAEAAFTADFFPDHHPIAAQRARALVLAGRVRDAADWARGRGLTADAADLDYLHEYEHLVLARIQLAEADAARATGAADAPDAVAHTTQLLERIRADADTGGRTGTAIEVRILLARAALLAGRSDDALTALREAVDAAEPGGFVQVFADEGATLARPLSALAKRQPGRAFLRLLADAVTTAPSAAGGDALASPLSDRERDVLRLLRSDLGGPEIARHLSVSLNTVRSHTKSIYAKLGVTSRRAAVTRATELGLLAP</sequence>
<dbReference type="InterPro" id="IPR059106">
    <property type="entry name" value="WHD_MalT"/>
</dbReference>
<dbReference type="EMBL" id="BAAAYU010000005">
    <property type="protein sequence ID" value="GAA3632381.1"/>
    <property type="molecule type" value="Genomic_DNA"/>
</dbReference>
<dbReference type="PROSITE" id="PS50043">
    <property type="entry name" value="HTH_LUXR_2"/>
    <property type="match status" value="1"/>
</dbReference>
<dbReference type="InterPro" id="IPR036388">
    <property type="entry name" value="WH-like_DNA-bd_sf"/>
</dbReference>
<dbReference type="InterPro" id="IPR016032">
    <property type="entry name" value="Sig_transdc_resp-reg_C-effctor"/>
</dbReference>
<dbReference type="InterPro" id="IPR027417">
    <property type="entry name" value="P-loop_NTPase"/>
</dbReference>
<dbReference type="Pfam" id="PF17874">
    <property type="entry name" value="TPR_MalT"/>
    <property type="match status" value="1"/>
</dbReference>
<dbReference type="InterPro" id="IPR011990">
    <property type="entry name" value="TPR-like_helical_dom_sf"/>
</dbReference>
<proteinExistence type="predicted"/>
<accession>A0ABP7AHC2</accession>
<dbReference type="Pfam" id="PF13191">
    <property type="entry name" value="AAA_16"/>
    <property type="match status" value="1"/>
</dbReference>
<dbReference type="SUPFAM" id="SSF46894">
    <property type="entry name" value="C-terminal effector domain of the bipartite response regulators"/>
    <property type="match status" value="1"/>
</dbReference>
<dbReference type="PRINTS" id="PR00038">
    <property type="entry name" value="HTHLUXR"/>
</dbReference>
<dbReference type="Pfam" id="PF00196">
    <property type="entry name" value="GerE"/>
    <property type="match status" value="1"/>
</dbReference>
<dbReference type="Gene3D" id="1.25.40.10">
    <property type="entry name" value="Tetratricopeptide repeat domain"/>
    <property type="match status" value="1"/>
</dbReference>
<dbReference type="RefSeq" id="WP_344737281.1">
    <property type="nucleotide sequence ID" value="NZ_BAAAYU010000005.1"/>
</dbReference>
<dbReference type="Gene3D" id="1.10.10.10">
    <property type="entry name" value="Winged helix-like DNA-binding domain superfamily/Winged helix DNA-binding domain"/>
    <property type="match status" value="1"/>
</dbReference>
<dbReference type="InterPro" id="IPR041664">
    <property type="entry name" value="AAA_16"/>
</dbReference>
<name>A0ABP7AHC2_9MICO</name>
<protein>
    <recommendedName>
        <fullName evidence="1">HTH luxR-type domain-containing protein</fullName>
    </recommendedName>
</protein>
<dbReference type="CDD" id="cd06170">
    <property type="entry name" value="LuxR_C_like"/>
    <property type="match status" value="1"/>
</dbReference>
<evidence type="ECO:0000313" key="3">
    <source>
        <dbReference type="Proteomes" id="UP001501697"/>
    </source>
</evidence>
<dbReference type="SUPFAM" id="SSF48452">
    <property type="entry name" value="TPR-like"/>
    <property type="match status" value="1"/>
</dbReference>
<dbReference type="InterPro" id="IPR041617">
    <property type="entry name" value="TPR_MalT"/>
</dbReference>
<gene>
    <name evidence="2" type="ORF">GCM10022200_14090</name>
</gene>
<reference evidence="3" key="1">
    <citation type="journal article" date="2019" name="Int. J. Syst. Evol. Microbiol.">
        <title>The Global Catalogue of Microorganisms (GCM) 10K type strain sequencing project: providing services to taxonomists for standard genome sequencing and annotation.</title>
        <authorList>
            <consortium name="The Broad Institute Genomics Platform"/>
            <consortium name="The Broad Institute Genome Sequencing Center for Infectious Disease"/>
            <person name="Wu L."/>
            <person name="Ma J."/>
        </authorList>
    </citation>
    <scope>NUCLEOTIDE SEQUENCE [LARGE SCALE GENOMIC DNA]</scope>
    <source>
        <strain evidence="3">JCM 16544</strain>
    </source>
</reference>
<dbReference type="Gene3D" id="3.40.50.300">
    <property type="entry name" value="P-loop containing nucleotide triphosphate hydrolases"/>
    <property type="match status" value="1"/>
</dbReference>
<evidence type="ECO:0000259" key="1">
    <source>
        <dbReference type="PROSITE" id="PS50043"/>
    </source>
</evidence>
<feature type="domain" description="HTH luxR-type" evidence="1">
    <location>
        <begin position="827"/>
        <end position="892"/>
    </location>
</feature>
<dbReference type="SUPFAM" id="SSF52540">
    <property type="entry name" value="P-loop containing nucleoside triphosphate hydrolases"/>
    <property type="match status" value="1"/>
</dbReference>
<keyword evidence="3" id="KW-1185">Reference proteome</keyword>
<dbReference type="SMART" id="SM00421">
    <property type="entry name" value="HTH_LUXR"/>
    <property type="match status" value="1"/>
</dbReference>